<dbReference type="SUPFAM" id="SSF81593">
    <property type="entry name" value="Nucleotidyltransferase substrate binding subunit/domain"/>
    <property type="match status" value="1"/>
</dbReference>
<dbReference type="RefSeq" id="WP_335734574.1">
    <property type="nucleotide sequence ID" value="NZ_JALAAR010000002.1"/>
</dbReference>
<sequence length="144" mass="16553">MELPKLELSALKKAVLSLQQALQDSQNQTFIASLTPSQQRLIIAGVIQNFEFSYELCYKMLKRQLEQDAAVPAEIDQLSFKDLIRTAFEAGLLTEPEQWFEFRRQRNITSHTYDQLKAQSVYQAAIQFAQQAQAVLTELEQRNA</sequence>
<dbReference type="Pfam" id="PF08780">
    <property type="entry name" value="NTase_sub_bind"/>
    <property type="match status" value="1"/>
</dbReference>
<keyword evidence="2" id="KW-1185">Reference proteome</keyword>
<dbReference type="Gene3D" id="1.20.120.330">
    <property type="entry name" value="Nucleotidyltransferases domain 2"/>
    <property type="match status" value="1"/>
</dbReference>
<accession>A0ABU8C2M8</accession>
<dbReference type="NCBIfam" id="TIGR01987">
    <property type="entry name" value="HI0074"/>
    <property type="match status" value="1"/>
</dbReference>
<name>A0ABU8C2M8_9GAMM</name>
<evidence type="ECO:0000313" key="2">
    <source>
        <dbReference type="Proteomes" id="UP001375382"/>
    </source>
</evidence>
<evidence type="ECO:0000313" key="1">
    <source>
        <dbReference type="EMBL" id="MEH8016156.1"/>
    </source>
</evidence>
<reference evidence="1 2" key="1">
    <citation type="journal article" date="2023" name="Ecotoxicol. Environ. Saf.">
        <title>Mercury remediation potential of mercury-resistant strain Rheinheimera metallidurans sp. nov. isolated from a municipal waste dumping site.</title>
        <authorList>
            <person name="Yadav V."/>
            <person name="Manjhi A."/>
            <person name="Vadakedath N."/>
        </authorList>
    </citation>
    <scope>NUCLEOTIDE SEQUENCE [LARGE SCALE GENOMIC DNA]</scope>
    <source>
        <strain evidence="1 2">E-49</strain>
    </source>
</reference>
<comment type="caution">
    <text evidence="1">The sequence shown here is derived from an EMBL/GenBank/DDBJ whole genome shotgun (WGS) entry which is preliminary data.</text>
</comment>
<dbReference type="Proteomes" id="UP001375382">
    <property type="component" value="Unassembled WGS sequence"/>
</dbReference>
<organism evidence="1 2">
    <name type="scientific">Rheinheimera muenzenbergensis</name>
    <dbReference type="NCBI Taxonomy" id="1193628"/>
    <lineage>
        <taxon>Bacteria</taxon>
        <taxon>Pseudomonadati</taxon>
        <taxon>Pseudomonadota</taxon>
        <taxon>Gammaproteobacteria</taxon>
        <taxon>Chromatiales</taxon>
        <taxon>Chromatiaceae</taxon>
        <taxon>Rheinheimera</taxon>
    </lineage>
</organism>
<dbReference type="EMBL" id="JALAAR010000002">
    <property type="protein sequence ID" value="MEH8016156.1"/>
    <property type="molecule type" value="Genomic_DNA"/>
</dbReference>
<proteinExistence type="predicted"/>
<dbReference type="InterPro" id="IPR010235">
    <property type="entry name" value="HepT"/>
</dbReference>
<protein>
    <submittedName>
        <fullName evidence="1">Nucleotidyltransferase substrate binding protein</fullName>
    </submittedName>
</protein>
<gene>
    <name evidence="1" type="ORF">MN202_02825</name>
</gene>